<feature type="compositionally biased region" description="Acidic residues" evidence="11">
    <location>
        <begin position="362"/>
        <end position="372"/>
    </location>
</feature>
<feature type="compositionally biased region" description="Polar residues" evidence="11">
    <location>
        <begin position="128"/>
        <end position="138"/>
    </location>
</feature>
<evidence type="ECO:0000313" key="15">
    <source>
        <dbReference type="Proteomes" id="UP000070412"/>
    </source>
</evidence>
<dbReference type="GO" id="GO:0045505">
    <property type="term" value="F:dynein intermediate chain binding"/>
    <property type="evidence" value="ECO:0007669"/>
    <property type="project" value="TreeGrafter"/>
</dbReference>
<accession>A0A834RBA7</accession>
<evidence type="ECO:0000256" key="11">
    <source>
        <dbReference type="SAM" id="MobiDB-lite"/>
    </source>
</evidence>
<dbReference type="Proteomes" id="UP000070412">
    <property type="component" value="Unassembled WGS sequence"/>
</dbReference>
<feature type="compositionally biased region" description="Low complexity" evidence="11">
    <location>
        <begin position="319"/>
        <end position="335"/>
    </location>
</feature>
<dbReference type="PANTHER" id="PTHR11886:SF35">
    <property type="entry name" value="DYNEIN LIGHT CHAIN"/>
    <property type="match status" value="1"/>
</dbReference>
<evidence type="ECO:0000256" key="2">
    <source>
        <dbReference type="ARBA" id="ARBA00004245"/>
    </source>
</evidence>
<feature type="region of interest" description="Disordered" evidence="11">
    <location>
        <begin position="102"/>
        <end position="152"/>
    </location>
</feature>
<evidence type="ECO:0000313" key="14">
    <source>
        <dbReference type="EnsemblMetazoa" id="KAF7493592.1"/>
    </source>
</evidence>
<feature type="region of interest" description="Disordered" evidence="11">
    <location>
        <begin position="763"/>
        <end position="834"/>
    </location>
</feature>
<dbReference type="GO" id="GO:0005634">
    <property type="term" value="C:nucleus"/>
    <property type="evidence" value="ECO:0007669"/>
    <property type="project" value="UniProtKB-SubCell"/>
</dbReference>
<keyword evidence="5" id="KW-0963">Cytoplasm</keyword>
<keyword evidence="15" id="KW-1185">Reference proteome</keyword>
<dbReference type="AlphaFoldDB" id="A0A834RBA7"/>
<organism evidence="13">
    <name type="scientific">Sarcoptes scabiei</name>
    <name type="common">Itch mite</name>
    <name type="synonym">Acarus scabiei</name>
    <dbReference type="NCBI Taxonomy" id="52283"/>
    <lineage>
        <taxon>Eukaryota</taxon>
        <taxon>Metazoa</taxon>
        <taxon>Ecdysozoa</taxon>
        <taxon>Arthropoda</taxon>
        <taxon>Chelicerata</taxon>
        <taxon>Arachnida</taxon>
        <taxon>Acari</taxon>
        <taxon>Acariformes</taxon>
        <taxon>Sarcoptiformes</taxon>
        <taxon>Astigmata</taxon>
        <taxon>Psoroptidia</taxon>
        <taxon>Sarcoptoidea</taxon>
        <taxon>Sarcoptidae</taxon>
        <taxon>Sarcoptinae</taxon>
        <taxon>Sarcoptes</taxon>
    </lineage>
</organism>
<gene>
    <name evidence="13" type="ORF">SSS_3045</name>
</gene>
<protein>
    <recommendedName>
        <fullName evidence="3">Dynein light chain 1, cytoplasmic</fullName>
    </recommendedName>
</protein>
<dbReference type="GO" id="GO:0007017">
    <property type="term" value="P:microtubule-based process"/>
    <property type="evidence" value="ECO:0007669"/>
    <property type="project" value="InterPro"/>
</dbReference>
<dbReference type="FunFam" id="3.30.740.10:FF:000005">
    <property type="entry name" value="Dynein light chain"/>
    <property type="match status" value="1"/>
</dbReference>
<evidence type="ECO:0000256" key="6">
    <source>
        <dbReference type="ARBA" id="ARBA00022701"/>
    </source>
</evidence>
<keyword evidence="8" id="KW-0653">Protein transport</keyword>
<evidence type="ECO:0000256" key="7">
    <source>
        <dbReference type="ARBA" id="ARBA00022816"/>
    </source>
</evidence>
<feature type="region of interest" description="Disordered" evidence="11">
    <location>
        <begin position="319"/>
        <end position="394"/>
    </location>
</feature>
<dbReference type="EnsemblMetazoa" id="SSS_3045s_mrna">
    <property type="protein sequence ID" value="KAF7493592.1"/>
    <property type="gene ID" value="SSS_3045"/>
</dbReference>
<dbReference type="Pfam" id="PF01221">
    <property type="entry name" value="Dynein_light"/>
    <property type="match status" value="1"/>
</dbReference>
<evidence type="ECO:0000256" key="1">
    <source>
        <dbReference type="ARBA" id="ARBA00004123"/>
    </source>
</evidence>
<keyword evidence="7" id="KW-0509">mRNA transport</keyword>
<evidence type="ECO:0000256" key="4">
    <source>
        <dbReference type="ARBA" id="ARBA00022448"/>
    </source>
</evidence>
<keyword evidence="4" id="KW-0813">Transport</keyword>
<dbReference type="InterPro" id="IPR037177">
    <property type="entry name" value="DLC_sf"/>
</dbReference>
<evidence type="ECO:0000256" key="12">
    <source>
        <dbReference type="SAM" id="Phobius"/>
    </source>
</evidence>
<feature type="compositionally biased region" description="Low complexity" evidence="11">
    <location>
        <begin position="102"/>
        <end position="121"/>
    </location>
</feature>
<comment type="subcellular location">
    <subcellularLocation>
        <location evidence="2">Cytoplasm</location>
        <location evidence="2">Cytoskeleton</location>
    </subcellularLocation>
    <subcellularLocation>
        <location evidence="1">Nucleus</location>
    </subcellularLocation>
</comment>
<feature type="compositionally biased region" description="Pro residues" evidence="11">
    <location>
        <begin position="140"/>
        <end position="150"/>
    </location>
</feature>
<dbReference type="Gene3D" id="3.30.740.10">
    <property type="entry name" value="Protein Inhibitor Of Neuronal Nitric Oxide Synthase"/>
    <property type="match status" value="1"/>
</dbReference>
<evidence type="ECO:0000313" key="13">
    <source>
        <dbReference type="EMBL" id="KAF7493592.1"/>
    </source>
</evidence>
<name>A0A834RBA7_SARSC</name>
<evidence type="ECO:0000256" key="3">
    <source>
        <dbReference type="ARBA" id="ARBA00015062"/>
    </source>
</evidence>
<dbReference type="OrthoDB" id="10033309at2759"/>
<keyword evidence="12" id="KW-1133">Transmembrane helix</keyword>
<evidence type="ECO:0000256" key="10">
    <source>
        <dbReference type="ARBA" id="ARBA00023242"/>
    </source>
</evidence>
<reference evidence="14" key="3">
    <citation type="submission" date="2022-06" db="UniProtKB">
        <authorList>
            <consortium name="EnsemblMetazoa"/>
        </authorList>
    </citation>
    <scope>IDENTIFICATION</scope>
</reference>
<keyword evidence="9" id="KW-0206">Cytoskeleton</keyword>
<sequence length="985" mass="111613">MDSKPKNSLHYLSYLTKNTWFQHHHYPSFYHLPHHRLNHYKQPSLSTFQSFLSYYGPASSLLPTTTAPKKSLVNGVVSGAAAPEQNAIGYVSENPILKSSQISSSKSSFSSTSSSSSLSSSRAFLVPMTSTNSNTKQSMRPPPPPPPPPSYRFDLLGDSSRWQTKNQHHNFNPHQSANLRYYSESNNSIPKMSNNHSHHHNHHYRQHPAQHHNHYYSNPNYPYHHTFSYHSSPYLNRSLNTLNNLSFATNQNHSTVKLQQLGNRLQSWKTISIGLSFLVLLLLLCKLHDVDREINYLHFISTEWLSQQTVNQQLLYGPSQSLSSSSKIPESSSSSIVNRHDDPDDDFNDNNVAVSHRRNYNDDDDDDDDDTDADHHHHLTEIKDKNQRPSRSFDINDQDNLYTFYLNDSVANHSRNNLGQSINKSNNNHQGGNVVVLRDYNDEYGDDDNHRFTSTSFKRKRNPSDQSLFKSTLTESTDIKHLTKPTISSTASIVASQQLSQTDPFKLKHYRKKQLVSSASPSTASAMIADSIEQLPPLSLSSSASSPSTIASNKNDQSSDQQDVLELTRIITIITFLKEDVDVLMGELMASRTTLLLSLVFVLVYLLSWCWMAYAIRATNTPQDISLKTILLLAIFSAVDIAASAGFVMVRVIMYLMRDHYFPRDMRTPAFPIEYNQLAAYVGLRLTTMKSSTGVIDIFVSVIVSFLTLLRVYSVICAVSFYRRARKELIDVKNFELMIERPRYPSSQLSQQYASNNHHLDHHLHHHHSHHQNNSNPFSSQHHHHHYQQKQQQQQNHLRSSTTLNNGSNTNVKSSPNATSTGSNKIIESNDDLGQSGYLPKIRLLSAHKDLGRKFSMNNNGRDQKLIETGGANGIDTAVIDPNNIERSSSSTSSDDDPTNDLKIQAADMPTAIQKSAMQSTIHALRTYTTEKHIAESIKQNFDQLHEPTWHCIVGRNWGSCVTHTKSNYIRMLYKDLTILLYKSS</sequence>
<feature type="transmembrane region" description="Helical" evidence="12">
    <location>
        <begin position="695"/>
        <end position="722"/>
    </location>
</feature>
<dbReference type="GO" id="GO:0051028">
    <property type="term" value="P:mRNA transport"/>
    <property type="evidence" value="ECO:0007669"/>
    <property type="project" value="UniProtKB-KW"/>
</dbReference>
<dbReference type="SUPFAM" id="SSF54648">
    <property type="entry name" value="DLC"/>
    <property type="match status" value="1"/>
</dbReference>
<feature type="region of interest" description="Disordered" evidence="11">
    <location>
        <begin position="538"/>
        <end position="557"/>
    </location>
</feature>
<feature type="region of interest" description="Disordered" evidence="11">
    <location>
        <begin position="855"/>
        <end position="902"/>
    </location>
</feature>
<keyword evidence="12" id="KW-0472">Membrane</keyword>
<evidence type="ECO:0000256" key="8">
    <source>
        <dbReference type="ARBA" id="ARBA00022927"/>
    </source>
</evidence>
<feature type="compositionally biased region" description="Low complexity" evidence="11">
    <location>
        <begin position="789"/>
        <end position="811"/>
    </location>
</feature>
<feature type="compositionally biased region" description="Low complexity" evidence="11">
    <location>
        <begin position="538"/>
        <end position="548"/>
    </location>
</feature>
<dbReference type="InterPro" id="IPR001372">
    <property type="entry name" value="Dynein_light_chain_typ-1/2"/>
</dbReference>
<dbReference type="SMART" id="SM01375">
    <property type="entry name" value="Dynein_light"/>
    <property type="match status" value="1"/>
</dbReference>
<keyword evidence="12" id="KW-0812">Transmembrane</keyword>
<feature type="compositionally biased region" description="Basic and acidic residues" evidence="11">
    <location>
        <begin position="373"/>
        <end position="387"/>
    </location>
</feature>
<dbReference type="EMBL" id="WVUK01000055">
    <property type="protein sequence ID" value="KAF7493592.1"/>
    <property type="molecule type" value="Genomic_DNA"/>
</dbReference>
<reference evidence="15" key="1">
    <citation type="journal article" date="2020" name="PLoS Negl. Trop. Dis.">
        <title>High-quality nuclear genome for Sarcoptes scabiei-A critical resource for a neglected parasite.</title>
        <authorList>
            <person name="Korhonen P.K."/>
            <person name="Gasser R.B."/>
            <person name="Ma G."/>
            <person name="Wang T."/>
            <person name="Stroehlein A.J."/>
            <person name="Young N.D."/>
            <person name="Ang C.S."/>
            <person name="Fernando D.D."/>
            <person name="Lu H.C."/>
            <person name="Taylor S."/>
            <person name="Reynolds S.L."/>
            <person name="Mofiz E."/>
            <person name="Najaraj S.H."/>
            <person name="Gowda H."/>
            <person name="Madugundu A."/>
            <person name="Renuse S."/>
            <person name="Holt D."/>
            <person name="Pandey A."/>
            <person name="Papenfuss A.T."/>
            <person name="Fischer K."/>
        </authorList>
    </citation>
    <scope>NUCLEOTIDE SEQUENCE [LARGE SCALE GENOMIC DNA]</scope>
</reference>
<dbReference type="PANTHER" id="PTHR11886">
    <property type="entry name" value="DYNEIN LIGHT CHAIN"/>
    <property type="match status" value="1"/>
</dbReference>
<reference evidence="13" key="2">
    <citation type="submission" date="2020-01" db="EMBL/GenBank/DDBJ databases">
        <authorList>
            <person name="Korhonen P.K.K."/>
            <person name="Guangxu M.G."/>
            <person name="Wang T.W."/>
            <person name="Stroehlein A.J.S."/>
            <person name="Young N.D."/>
            <person name="Ang C.-S.A."/>
            <person name="Fernando D.W.F."/>
            <person name="Lu H.L."/>
            <person name="Taylor S.T."/>
            <person name="Ehtesham M.E.M."/>
            <person name="Najaraj S.H.N."/>
            <person name="Harsha G.H.G."/>
            <person name="Madugundu A.M."/>
            <person name="Renuse S.R."/>
            <person name="Holt D.H."/>
            <person name="Pandey A.P."/>
            <person name="Papenfuss A.P."/>
            <person name="Gasser R.B.G."/>
            <person name="Fischer K.F."/>
        </authorList>
    </citation>
    <scope>NUCLEOTIDE SEQUENCE</scope>
    <source>
        <strain evidence="13">SSS_KF_BRIS2020</strain>
    </source>
</reference>
<evidence type="ECO:0000256" key="5">
    <source>
        <dbReference type="ARBA" id="ARBA00022490"/>
    </source>
</evidence>
<dbReference type="GO" id="GO:0005868">
    <property type="term" value="C:cytoplasmic dynein complex"/>
    <property type="evidence" value="ECO:0007669"/>
    <property type="project" value="TreeGrafter"/>
</dbReference>
<dbReference type="GO" id="GO:0005874">
    <property type="term" value="C:microtubule"/>
    <property type="evidence" value="ECO:0007669"/>
    <property type="project" value="UniProtKB-KW"/>
</dbReference>
<dbReference type="GO" id="GO:0015031">
    <property type="term" value="P:protein transport"/>
    <property type="evidence" value="ECO:0007669"/>
    <property type="project" value="UniProtKB-KW"/>
</dbReference>
<feature type="transmembrane region" description="Helical" evidence="12">
    <location>
        <begin position="595"/>
        <end position="617"/>
    </location>
</feature>
<proteinExistence type="predicted"/>
<feature type="transmembrane region" description="Helical" evidence="12">
    <location>
        <begin position="629"/>
        <end position="657"/>
    </location>
</feature>
<keyword evidence="6" id="KW-0493">Microtubule</keyword>
<keyword evidence="10" id="KW-0539">Nucleus</keyword>
<evidence type="ECO:0000256" key="9">
    <source>
        <dbReference type="ARBA" id="ARBA00023212"/>
    </source>
</evidence>
<feature type="compositionally biased region" description="Polar residues" evidence="11">
    <location>
        <begin position="812"/>
        <end position="827"/>
    </location>
</feature>